<dbReference type="GO" id="GO:0046933">
    <property type="term" value="F:proton-transporting ATP synthase activity, rotational mechanism"/>
    <property type="evidence" value="ECO:0007669"/>
    <property type="project" value="TreeGrafter"/>
</dbReference>
<accession>A0A1G4MI66</accession>
<comment type="subcellular location">
    <subcellularLocation>
        <location evidence="9">Mitochondrion</location>
    </subcellularLocation>
    <subcellularLocation>
        <location evidence="9">Mitochondrion inner membrane</location>
    </subcellularLocation>
</comment>
<dbReference type="GO" id="GO:0005743">
    <property type="term" value="C:mitochondrial inner membrane"/>
    <property type="evidence" value="ECO:0007669"/>
    <property type="project" value="UniProtKB-SubCell"/>
</dbReference>
<organism evidence="10 11">
    <name type="scientific">Lachancea fermentati</name>
    <name type="common">Zygosaccharomyces fermentati</name>
    <dbReference type="NCBI Taxonomy" id="4955"/>
    <lineage>
        <taxon>Eukaryota</taxon>
        <taxon>Fungi</taxon>
        <taxon>Dikarya</taxon>
        <taxon>Ascomycota</taxon>
        <taxon>Saccharomycotina</taxon>
        <taxon>Saccharomycetes</taxon>
        <taxon>Saccharomycetales</taxon>
        <taxon>Saccharomycetaceae</taxon>
        <taxon>Lachancea</taxon>
    </lineage>
</organism>
<evidence type="ECO:0000313" key="10">
    <source>
        <dbReference type="EMBL" id="SCW03607.1"/>
    </source>
</evidence>
<dbReference type="GO" id="GO:0045259">
    <property type="term" value="C:proton-transporting ATP synthase complex"/>
    <property type="evidence" value="ECO:0007669"/>
    <property type="project" value="UniProtKB-KW"/>
</dbReference>
<evidence type="ECO:0000256" key="7">
    <source>
        <dbReference type="ARBA" id="ARBA00023128"/>
    </source>
</evidence>
<evidence type="ECO:0000256" key="8">
    <source>
        <dbReference type="ARBA" id="ARBA00023136"/>
    </source>
</evidence>
<dbReference type="OMA" id="YTEWADG"/>
<dbReference type="InterPro" id="IPR008688">
    <property type="entry name" value="ATP_synth_Bsub_B/MI25"/>
</dbReference>
<dbReference type="PANTHER" id="PTHR12733:SF3">
    <property type="entry name" value="ATP SYNTHASE F(0) COMPLEX SUBUNIT B1, MITOCHONDRIAL"/>
    <property type="match status" value="1"/>
</dbReference>
<comment type="similarity">
    <text evidence="9">Belongs to the eukaryotic ATPase B chain family.</text>
</comment>
<protein>
    <recommendedName>
        <fullName evidence="9">ATP synthase subunit 4</fullName>
    </recommendedName>
</protein>
<keyword evidence="3 9" id="KW-0138">CF(0)</keyword>
<proteinExistence type="inferred from homology"/>
<comment type="subunit">
    <text evidence="9">F-type ATPases have 2 components, CF(1) - the catalytic core - and CF(0) - the membrane proton channel. In yeast, the dimeric form of ATP synthase consists of 17 polypeptides: alpha, beta, gamma, delta, epsilon, 4 (B), 5 (OSCP), 6 (A), 8, 9 (C), d, E (Tim11), f, g, h, i/j and k.</text>
</comment>
<reference evidence="10 11" key="1">
    <citation type="submission" date="2016-03" db="EMBL/GenBank/DDBJ databases">
        <authorList>
            <person name="Devillers H."/>
        </authorList>
    </citation>
    <scope>NUCLEOTIDE SEQUENCE [LARGE SCALE GENOMIC DNA]</scope>
    <source>
        <strain evidence="10">CBS 6772</strain>
    </source>
</reference>
<evidence type="ECO:0000256" key="5">
    <source>
        <dbReference type="ARBA" id="ARBA00022792"/>
    </source>
</evidence>
<comment type="function">
    <text evidence="1">Mitochondrial membrane ATP synthase (F(1)F(0) ATP synthase or Complex V) produces ATP from ADP in the presence of a proton gradient across the membrane which is generated by electron transport complexes of the respiratory chain. F-type ATPases consist of two structural domains, F(1) - containing the extramembraneous catalytic core, and F(0) - containing the membrane proton channel, linked together by a central stalk and a peripheral stalk. During catalysis, ATP synthesis in the catalytic domain of F(1) is coupled via a rotary mechanism of the central stalk subunits to proton translocation. Part of the complex F(0) domain and the peripheric stalk, which acts as a stator to hold the catalytic alpha(3)beta(3) subcomplex and subunit a/ATP6 static relative to the rotary elements.</text>
</comment>
<dbReference type="Pfam" id="PF05405">
    <property type="entry name" value="Mt_ATP-synt_B"/>
    <property type="match status" value="1"/>
</dbReference>
<evidence type="ECO:0000256" key="6">
    <source>
        <dbReference type="ARBA" id="ARBA00023065"/>
    </source>
</evidence>
<keyword evidence="6 9" id="KW-0406">Ion transport</keyword>
<evidence type="ECO:0000256" key="3">
    <source>
        <dbReference type="ARBA" id="ARBA00022547"/>
    </source>
</evidence>
<keyword evidence="7 9" id="KW-0496">Mitochondrion</keyword>
<comment type="function">
    <text evidence="9">Subunit b, of the mitochondrial membrane ATP synthase complex (F(1)F(0) ATP synthase or Complex V) that produces ATP from ADP in the presence of a proton gradient across the membrane which is generated by electron transport complexes of the respiratory chain. ATP synthase complex consist of a soluble F(1) head domain - the catalytic core - and a membrane F(1) domain - the membrane proton channel. These two domains are linked by a central stalk rotating inside the F(1) region and a stationary peripheral stalk. During catalysis, ATP synthesis in the catalytic domain of F(1) is coupled via a rotary mechanism of the central stalk subunits to proton translocation. In vivo, can only synthesize ATP although its ATP hydrolase activity can be activated artificially in vitro. Part of the complex F(0) domain. Part of the complex F(0) domain and the peripheric stalk, which acts as a stator to hold the catalytic alpha(3)beta(3) subcomplex and subunit a/ATP6 static relative to the rotary elements.</text>
</comment>
<dbReference type="AlphaFoldDB" id="A0A1G4MI66"/>
<dbReference type="PANTHER" id="PTHR12733">
    <property type="entry name" value="MITOCHONDRIAL ATP SYNTHASE B CHAIN"/>
    <property type="match status" value="1"/>
</dbReference>
<evidence type="ECO:0000256" key="1">
    <source>
        <dbReference type="ARBA" id="ARBA00003411"/>
    </source>
</evidence>
<dbReference type="FunFam" id="1.20.5.2210:FF:000002">
    <property type="entry name" value="ATP synthase subunit 4 mitochondrial"/>
    <property type="match status" value="1"/>
</dbReference>
<keyword evidence="8 9" id="KW-0472">Membrane</keyword>
<evidence type="ECO:0000256" key="4">
    <source>
        <dbReference type="ARBA" id="ARBA00022781"/>
    </source>
</evidence>
<dbReference type="SUPFAM" id="SSF161060">
    <property type="entry name" value="ATP synthase B chain-like"/>
    <property type="match status" value="1"/>
</dbReference>
<evidence type="ECO:0000256" key="2">
    <source>
        <dbReference type="ARBA" id="ARBA00022448"/>
    </source>
</evidence>
<dbReference type="Gene3D" id="1.20.5.2210">
    <property type="match status" value="1"/>
</dbReference>
<dbReference type="EMBL" id="LT598486">
    <property type="protein sequence ID" value="SCW03607.1"/>
    <property type="molecule type" value="Genomic_DNA"/>
</dbReference>
<keyword evidence="5 9" id="KW-0999">Mitochondrion inner membrane</keyword>
<keyword evidence="2 9" id="KW-0813">Transport</keyword>
<evidence type="ECO:0000256" key="9">
    <source>
        <dbReference type="RuleBase" id="RU368017"/>
    </source>
</evidence>
<keyword evidence="11" id="KW-1185">Reference proteome</keyword>
<gene>
    <name evidence="10" type="ORF">LAFE_0G14202G</name>
</gene>
<name>A0A1G4MI66_LACFM</name>
<dbReference type="STRING" id="4955.A0A1G4MI66"/>
<keyword evidence="4 9" id="KW-0375">Hydrogen ion transport</keyword>
<dbReference type="OrthoDB" id="67388at2759"/>
<sequence length="236" mass="25602">MSFRALTLKASARPLLTLGARQAPIGVRYMSTPAPQDPKAKASSIIDALPGNSALSKTGILATSTAAAVYAISNELYVVNDETILLGTFIGFAFIVAKFLAPAYKDFADGRVKQVSDVLNASRAKHVDAVKQRIESVSELQNVSDTTKVLFDVSKETVELEAKAFELKQQVELATEAKSVLDSWVRYEASVRQLQQQQLAEAVISKVNSELANPKFQDKVLQQSVADVEKLFAGLK</sequence>
<evidence type="ECO:0000313" key="11">
    <source>
        <dbReference type="Proteomes" id="UP000190831"/>
    </source>
</evidence>
<dbReference type="Proteomes" id="UP000190831">
    <property type="component" value="Chromosome G"/>
</dbReference>
<dbReference type="InterPro" id="IPR013837">
    <property type="entry name" value="ATP_synth_F0_suB"/>
</dbReference>